<dbReference type="AlphaFoldDB" id="A0AAX4JE55"/>
<organism evidence="1 2">
    <name type="scientific">Vairimorpha necatrix</name>
    <dbReference type="NCBI Taxonomy" id="6039"/>
    <lineage>
        <taxon>Eukaryota</taxon>
        <taxon>Fungi</taxon>
        <taxon>Fungi incertae sedis</taxon>
        <taxon>Microsporidia</taxon>
        <taxon>Nosematidae</taxon>
        <taxon>Vairimorpha</taxon>
    </lineage>
</organism>
<dbReference type="Proteomes" id="UP001334084">
    <property type="component" value="Chromosome 8"/>
</dbReference>
<sequence length="298" mass="35353">MLEESYQRGLYDAKKIRHNEDKNQSELDAWKYYHTLRRNLAYDKIYTNSSDQCRKEIDNILSRTSAILNKSNYENIELFSYLLKETDSMNFIIQRIYNDKDSGFKKLLTHLLYKKNIINQKYYNLLIEDKNSYEHIVKFVIDTIYDKLTRRKSALCLLVKILLLITAEKFINETNEIENSFFQTLKKLDKQIRSDDHMSENSASNQKGNINLLELMNFMILKYNEKPGKSLLHNLCALVSLFTGSKINLMLNLFTGKYEMYEKDKIIECMNLDPLKVEEANEKIRNKLVEWSHEESSD</sequence>
<dbReference type="GeneID" id="90542141"/>
<evidence type="ECO:0000313" key="1">
    <source>
        <dbReference type="EMBL" id="WUR04308.1"/>
    </source>
</evidence>
<dbReference type="KEGG" id="vnx:VNE69_08065"/>
<keyword evidence="2" id="KW-1185">Reference proteome</keyword>
<protein>
    <submittedName>
        <fullName evidence="1">Uncharacterized protein</fullName>
    </submittedName>
</protein>
<name>A0AAX4JE55_9MICR</name>
<evidence type="ECO:0000313" key="2">
    <source>
        <dbReference type="Proteomes" id="UP001334084"/>
    </source>
</evidence>
<gene>
    <name evidence="1" type="ORF">VNE69_08065</name>
</gene>
<accession>A0AAX4JE55</accession>
<dbReference type="EMBL" id="CP142733">
    <property type="protein sequence ID" value="WUR04308.1"/>
    <property type="molecule type" value="Genomic_DNA"/>
</dbReference>
<dbReference type="RefSeq" id="XP_065330453.1">
    <property type="nucleotide sequence ID" value="XM_065474381.1"/>
</dbReference>
<proteinExistence type="predicted"/>
<reference evidence="1" key="1">
    <citation type="journal article" date="2024" name="BMC Genomics">
        <title>Functional annotation of a divergent genome using sequence and structure-based similarity.</title>
        <authorList>
            <person name="Svedberg D."/>
            <person name="Winiger R.R."/>
            <person name="Berg A."/>
            <person name="Sharma H."/>
            <person name="Tellgren-Roth C."/>
            <person name="Debrunner-Vossbrinck B.A."/>
            <person name="Vossbrinck C.R."/>
            <person name="Barandun J."/>
        </authorList>
    </citation>
    <scope>NUCLEOTIDE SEQUENCE</scope>
    <source>
        <strain evidence="1">Illinois isolate</strain>
    </source>
</reference>